<dbReference type="AlphaFoldDB" id="A0A699GGW6"/>
<protein>
    <submittedName>
        <fullName evidence="2">RNA-directed DNA polymerase, eukaryota, reverse transcriptase zinc-binding domain protein</fullName>
    </submittedName>
</protein>
<accession>A0A699GGW6</accession>
<sequence length="355" mass="39335">MDNVGSGATTLRSCLKATKVRNIDGTGIGKYGNPMKPIRHIKIVKEKGDADAQNVSLDAVGNITREDEVVTHVTLNPNDIHADAWADPNVSAMGHTMARMSVEYEWKPPRCSDCLVFGHATEQCPKRVKAIPHASVRHSNEKSTTIDGDGFTTVVNRKSKGKGAIVWQKKSVGGFKINNAKSFIYQPVKPKENASKPSSSGTQAGKERSGVSNINDGISCLQNDDSNSEVEEVVFRSWDWTLNASICAKGCRIIIGWNKDVVDVMVVAQSDQAIHAKVFHKADNHIIFCSFVYAGNKPKERRVLWADLDKHKLVARGFPWVLMRDFNVAFFGKGNIPGKLYYTKKYNEVQWNMTV</sequence>
<dbReference type="SUPFAM" id="SSF56219">
    <property type="entry name" value="DNase I-like"/>
    <property type="match status" value="1"/>
</dbReference>
<keyword evidence="2" id="KW-0808">Transferase</keyword>
<comment type="caution">
    <text evidence="2">The sequence shown here is derived from an EMBL/GenBank/DDBJ whole genome shotgun (WGS) entry which is preliminary data.</text>
</comment>
<evidence type="ECO:0000313" key="2">
    <source>
        <dbReference type="EMBL" id="GEU28767.1"/>
    </source>
</evidence>
<dbReference type="EMBL" id="BKCJ010000019">
    <property type="protein sequence ID" value="GEU28767.1"/>
    <property type="molecule type" value="Genomic_DNA"/>
</dbReference>
<gene>
    <name evidence="2" type="ORF">Tci_000745</name>
</gene>
<organism evidence="2">
    <name type="scientific">Tanacetum cinerariifolium</name>
    <name type="common">Dalmatian daisy</name>
    <name type="synonym">Chrysanthemum cinerariifolium</name>
    <dbReference type="NCBI Taxonomy" id="118510"/>
    <lineage>
        <taxon>Eukaryota</taxon>
        <taxon>Viridiplantae</taxon>
        <taxon>Streptophyta</taxon>
        <taxon>Embryophyta</taxon>
        <taxon>Tracheophyta</taxon>
        <taxon>Spermatophyta</taxon>
        <taxon>Magnoliopsida</taxon>
        <taxon>eudicotyledons</taxon>
        <taxon>Gunneridae</taxon>
        <taxon>Pentapetalae</taxon>
        <taxon>asterids</taxon>
        <taxon>campanulids</taxon>
        <taxon>Asterales</taxon>
        <taxon>Asteraceae</taxon>
        <taxon>Asteroideae</taxon>
        <taxon>Anthemideae</taxon>
        <taxon>Anthemidinae</taxon>
        <taxon>Tanacetum</taxon>
    </lineage>
</organism>
<keyword evidence="2" id="KW-0548">Nucleotidyltransferase</keyword>
<feature type="region of interest" description="Disordered" evidence="1">
    <location>
        <begin position="188"/>
        <end position="213"/>
    </location>
</feature>
<name>A0A699GGW6_TANCI</name>
<dbReference type="InterPro" id="IPR036691">
    <property type="entry name" value="Endo/exonu/phosph_ase_sf"/>
</dbReference>
<keyword evidence="2" id="KW-0695">RNA-directed DNA polymerase</keyword>
<evidence type="ECO:0000256" key="1">
    <source>
        <dbReference type="SAM" id="MobiDB-lite"/>
    </source>
</evidence>
<dbReference type="GO" id="GO:0003964">
    <property type="term" value="F:RNA-directed DNA polymerase activity"/>
    <property type="evidence" value="ECO:0007669"/>
    <property type="project" value="UniProtKB-KW"/>
</dbReference>
<proteinExistence type="predicted"/>
<reference evidence="2" key="1">
    <citation type="journal article" date="2019" name="Sci. Rep.">
        <title>Draft genome of Tanacetum cinerariifolium, the natural source of mosquito coil.</title>
        <authorList>
            <person name="Yamashiro T."/>
            <person name="Shiraishi A."/>
            <person name="Satake H."/>
            <person name="Nakayama K."/>
        </authorList>
    </citation>
    <scope>NUCLEOTIDE SEQUENCE</scope>
</reference>